<proteinExistence type="predicted"/>
<dbReference type="Proteomes" id="UP000177407">
    <property type="component" value="Unassembled WGS sequence"/>
</dbReference>
<reference evidence="1 2" key="1">
    <citation type="journal article" date="2016" name="Nat. Commun.">
        <title>Thousands of microbial genomes shed light on interconnected biogeochemical processes in an aquifer system.</title>
        <authorList>
            <person name="Anantharaman K."/>
            <person name="Brown C.T."/>
            <person name="Hug L.A."/>
            <person name="Sharon I."/>
            <person name="Castelle C.J."/>
            <person name="Probst A.J."/>
            <person name="Thomas B.C."/>
            <person name="Singh A."/>
            <person name="Wilkins M.J."/>
            <person name="Karaoz U."/>
            <person name="Brodie E.L."/>
            <person name="Williams K.H."/>
            <person name="Hubbard S.S."/>
            <person name="Banfield J.F."/>
        </authorList>
    </citation>
    <scope>NUCLEOTIDE SEQUENCE [LARGE SCALE GENOMIC DNA]</scope>
</reference>
<accession>A0A1F5S1X7</accession>
<evidence type="ECO:0000313" key="1">
    <source>
        <dbReference type="EMBL" id="OGF20646.1"/>
    </source>
</evidence>
<organism evidence="1 2">
    <name type="scientific">Candidatus Falkowbacteria bacterium RIFOXYA2_FULL_38_12</name>
    <dbReference type="NCBI Taxonomy" id="1797993"/>
    <lineage>
        <taxon>Bacteria</taxon>
        <taxon>Candidatus Falkowiibacteriota</taxon>
    </lineage>
</organism>
<name>A0A1F5S1X7_9BACT</name>
<evidence type="ECO:0000313" key="2">
    <source>
        <dbReference type="Proteomes" id="UP000177407"/>
    </source>
</evidence>
<dbReference type="AlphaFoldDB" id="A0A1F5S1X7"/>
<sequence>MSQITKEELLNKIKALDIEKVKKDAILDRIQSASEVDNDLIDWLKSEVQTLIDNGFAQAGITDDENDPKYQAKFKEMMSEIDAAEDGFNQGIKKLEKEVDEVTADAAEQLDTLQAQAAKSKLVEA</sequence>
<protein>
    <submittedName>
        <fullName evidence="1">Uncharacterized protein</fullName>
    </submittedName>
</protein>
<dbReference type="EMBL" id="MFGA01000021">
    <property type="protein sequence ID" value="OGF20646.1"/>
    <property type="molecule type" value="Genomic_DNA"/>
</dbReference>
<gene>
    <name evidence="1" type="ORF">A2257_01285</name>
</gene>
<comment type="caution">
    <text evidence="1">The sequence shown here is derived from an EMBL/GenBank/DDBJ whole genome shotgun (WGS) entry which is preliminary data.</text>
</comment>